<evidence type="ECO:0000256" key="4">
    <source>
        <dbReference type="SAM" id="MobiDB-lite"/>
    </source>
</evidence>
<dbReference type="PRINTS" id="PR01023">
    <property type="entry name" value="NAFLGMOTY"/>
</dbReference>
<dbReference type="Pfam" id="PF00691">
    <property type="entry name" value="OmpA"/>
    <property type="match status" value="1"/>
</dbReference>
<dbReference type="RefSeq" id="WP_005953602.1">
    <property type="nucleotide sequence ID" value="NZ_AOJP01000014.1"/>
</dbReference>
<dbReference type="SUPFAM" id="SSF103088">
    <property type="entry name" value="OmpA-like"/>
    <property type="match status" value="1"/>
</dbReference>
<dbReference type="InterPro" id="IPR050330">
    <property type="entry name" value="Bact_OuterMem_StrucFunc"/>
</dbReference>
<gene>
    <name evidence="6" type="ORF">C095_12135</name>
</gene>
<dbReference type="InterPro" id="IPR006665">
    <property type="entry name" value="OmpA-like"/>
</dbReference>
<keyword evidence="2" id="KW-0472">Membrane</keyword>
<feature type="region of interest" description="Disordered" evidence="4">
    <location>
        <begin position="184"/>
        <end position="205"/>
    </location>
</feature>
<dbReference type="PANTHER" id="PTHR30329">
    <property type="entry name" value="STATOR ELEMENT OF FLAGELLAR MOTOR COMPLEX"/>
    <property type="match status" value="1"/>
</dbReference>
<dbReference type="AlphaFoldDB" id="A0A017H3D2"/>
<evidence type="ECO:0000256" key="3">
    <source>
        <dbReference type="ARBA" id="ARBA00023237"/>
    </source>
</evidence>
<dbReference type="GO" id="GO:0009279">
    <property type="term" value="C:cell outer membrane"/>
    <property type="evidence" value="ECO:0007669"/>
    <property type="project" value="UniProtKB-SubCell"/>
</dbReference>
<dbReference type="PROSITE" id="PS51257">
    <property type="entry name" value="PROKAR_LIPOPROTEIN"/>
    <property type="match status" value="1"/>
</dbReference>
<dbReference type="PANTHER" id="PTHR30329:SF21">
    <property type="entry name" value="LIPOPROTEIN YIAD-RELATED"/>
    <property type="match status" value="1"/>
</dbReference>
<dbReference type="PROSITE" id="PS51123">
    <property type="entry name" value="OMPA_2"/>
    <property type="match status" value="1"/>
</dbReference>
<dbReference type="PATRIC" id="fig|1226633.4.peg.2432"/>
<name>A0A017H3D2_9FUSO</name>
<sequence>MKLQKTTASLLLALSLAGCTSSPFLTEEGNINNKTTGSAGGAAVGALLGQIIGKDTKGTLIGAGVGALAGLGWGAYRDQQEAALRASLKNTSVQVQRDGENISLYLPGGVTFASDSAQISGNFYSALNSIAQVLVQYPETQILVQGHTDSTGSFEHNMDLSNRRANSVKQYLIGQGVAFNRLTSQGFGPNNPVADNSTPEGRQMNRRVEIKIAPKYN</sequence>
<feature type="compositionally biased region" description="Polar residues" evidence="4">
    <location>
        <begin position="184"/>
        <end position="200"/>
    </location>
</feature>
<dbReference type="PRINTS" id="PR01021">
    <property type="entry name" value="OMPADOMAIN"/>
</dbReference>
<comment type="subcellular location">
    <subcellularLocation>
        <location evidence="1">Cell outer membrane</location>
    </subcellularLocation>
</comment>
<reference evidence="6 7" key="1">
    <citation type="submission" date="2013-08" db="EMBL/GenBank/DDBJ databases">
        <title>An opportunistic ruminal bacterium that causes liver abscesses in cattle.</title>
        <authorList>
            <person name="Benahmed F.H."/>
            <person name="Rasmussen M."/>
            <person name="Harbottle H."/>
            <person name="Soppet D."/>
            <person name="Nagaraja T.G."/>
            <person name="Davidson M."/>
        </authorList>
    </citation>
    <scope>NUCLEOTIDE SEQUENCE [LARGE SCALE GENOMIC DNA]</scope>
    <source>
        <strain evidence="6 7">B35</strain>
    </source>
</reference>
<evidence type="ECO:0000256" key="2">
    <source>
        <dbReference type="ARBA" id="ARBA00023136"/>
    </source>
</evidence>
<feature type="chain" id="PRO_5014213875" evidence="5">
    <location>
        <begin position="27"/>
        <end position="217"/>
    </location>
</feature>
<dbReference type="InterPro" id="IPR036737">
    <property type="entry name" value="OmpA-like_sf"/>
</dbReference>
<evidence type="ECO:0000256" key="1">
    <source>
        <dbReference type="ARBA" id="ARBA00004442"/>
    </source>
</evidence>
<dbReference type="Gene3D" id="3.30.1330.60">
    <property type="entry name" value="OmpA-like domain"/>
    <property type="match status" value="1"/>
</dbReference>
<dbReference type="InterPro" id="IPR006664">
    <property type="entry name" value="OMP_bac"/>
</dbReference>
<feature type="signal peptide" evidence="5">
    <location>
        <begin position="1"/>
        <end position="26"/>
    </location>
</feature>
<evidence type="ECO:0000313" key="7">
    <source>
        <dbReference type="Proteomes" id="UP000031184"/>
    </source>
</evidence>
<dbReference type="OrthoDB" id="9782229at2"/>
<comment type="caution">
    <text evidence="6">The sequence shown here is derived from an EMBL/GenBank/DDBJ whole genome shotgun (WGS) entry which is preliminary data.</text>
</comment>
<organism evidence="6 7">
    <name type="scientific">Fusobacterium necrophorum subsp. funduliforme B35</name>
    <dbReference type="NCBI Taxonomy" id="1226633"/>
    <lineage>
        <taxon>Bacteria</taxon>
        <taxon>Fusobacteriati</taxon>
        <taxon>Fusobacteriota</taxon>
        <taxon>Fusobacteriia</taxon>
        <taxon>Fusobacteriales</taxon>
        <taxon>Fusobacteriaceae</taxon>
        <taxon>Fusobacterium</taxon>
    </lineage>
</organism>
<evidence type="ECO:0000256" key="5">
    <source>
        <dbReference type="SAM" id="SignalP"/>
    </source>
</evidence>
<evidence type="ECO:0000313" key="6">
    <source>
        <dbReference type="EMBL" id="KID48127.1"/>
    </source>
</evidence>
<keyword evidence="3" id="KW-0998">Cell outer membrane</keyword>
<protein>
    <submittedName>
        <fullName evidence="6">Membrane protein</fullName>
    </submittedName>
</protein>
<dbReference type="Pfam" id="PF13488">
    <property type="entry name" value="Gly-zipper_Omp"/>
    <property type="match status" value="1"/>
</dbReference>
<keyword evidence="5" id="KW-0732">Signal</keyword>
<dbReference type="CDD" id="cd07185">
    <property type="entry name" value="OmpA_C-like"/>
    <property type="match status" value="1"/>
</dbReference>
<dbReference type="InterPro" id="IPR039567">
    <property type="entry name" value="Gly-zipper"/>
</dbReference>
<proteinExistence type="predicted"/>
<dbReference type="EMBL" id="AUZI01000032">
    <property type="protein sequence ID" value="KID48127.1"/>
    <property type="molecule type" value="Genomic_DNA"/>
</dbReference>
<accession>A0A017H3D2</accession>
<dbReference type="Proteomes" id="UP000031184">
    <property type="component" value="Unassembled WGS sequence"/>
</dbReference>